<accession>S0FEN5</accession>
<dbReference type="HOGENOM" id="CLU_210498_0_0_10"/>
<keyword evidence="1" id="KW-0472">Membrane</keyword>
<organism evidence="2 3">
    <name type="scientific">Phocaeicola coprophilus DSM 18228 = JCM 13818</name>
    <dbReference type="NCBI Taxonomy" id="547042"/>
    <lineage>
        <taxon>Bacteria</taxon>
        <taxon>Pseudomonadati</taxon>
        <taxon>Bacteroidota</taxon>
        <taxon>Bacteroidia</taxon>
        <taxon>Bacteroidales</taxon>
        <taxon>Bacteroidaceae</taxon>
        <taxon>Phocaeicola</taxon>
    </lineage>
</organism>
<dbReference type="EMBL" id="ACBW01000219">
    <property type="protein sequence ID" value="EEF77961.1"/>
    <property type="molecule type" value="Genomic_DNA"/>
</dbReference>
<dbReference type="eggNOG" id="ENOG5030WI8">
    <property type="taxonomic scope" value="Bacteria"/>
</dbReference>
<dbReference type="PROSITE" id="PS51257">
    <property type="entry name" value="PROKAR_LIPOPROTEIN"/>
    <property type="match status" value="1"/>
</dbReference>
<dbReference type="AlphaFoldDB" id="S0FEN5"/>
<protein>
    <submittedName>
        <fullName evidence="2">Uncharacterized protein</fullName>
    </submittedName>
</protein>
<name>S0FEN5_9BACT</name>
<feature type="transmembrane region" description="Helical" evidence="1">
    <location>
        <begin position="7"/>
        <end position="27"/>
    </location>
</feature>
<reference evidence="2 3" key="1">
    <citation type="submission" date="2008-12" db="EMBL/GenBank/DDBJ databases">
        <authorList>
            <person name="Fulton L."/>
            <person name="Clifton S."/>
            <person name="Fulton B."/>
            <person name="Xu J."/>
            <person name="Minx P."/>
            <person name="Pepin K.H."/>
            <person name="Johnson M."/>
            <person name="Bhonagiri V."/>
            <person name="Nash W.E."/>
            <person name="Mardis E.R."/>
            <person name="Wilson R.K."/>
        </authorList>
    </citation>
    <scope>NUCLEOTIDE SEQUENCE [LARGE SCALE GENOMIC DNA]</scope>
    <source>
        <strain evidence="2 3">DSM 18228</strain>
    </source>
</reference>
<evidence type="ECO:0000256" key="1">
    <source>
        <dbReference type="SAM" id="Phobius"/>
    </source>
</evidence>
<sequence>MKSLLKNLGMILIIIGAVVLIACFATGNVNSNNILGTSLVLIIVGLVAHIVLNKRIAE</sequence>
<gene>
    <name evidence="2" type="ORF">BACCOPRO_03484</name>
</gene>
<keyword evidence="1" id="KW-0812">Transmembrane</keyword>
<keyword evidence="1" id="KW-1133">Transmembrane helix</keyword>
<keyword evidence="3" id="KW-1185">Reference proteome</keyword>
<comment type="caution">
    <text evidence="2">The sequence shown here is derived from an EMBL/GenBank/DDBJ whole genome shotgun (WGS) entry which is preliminary data.</text>
</comment>
<dbReference type="Proteomes" id="UP000014073">
    <property type="component" value="Unassembled WGS sequence"/>
</dbReference>
<proteinExistence type="predicted"/>
<evidence type="ECO:0000313" key="2">
    <source>
        <dbReference type="EMBL" id="EEF77961.1"/>
    </source>
</evidence>
<evidence type="ECO:0000313" key="3">
    <source>
        <dbReference type="Proteomes" id="UP000014073"/>
    </source>
</evidence>
<feature type="transmembrane region" description="Helical" evidence="1">
    <location>
        <begin position="33"/>
        <end position="52"/>
    </location>
</feature>